<reference evidence="1 2" key="1">
    <citation type="submission" date="2019-06" db="EMBL/GenBank/DDBJ databases">
        <title>Genome Sequence of the Brown Rot Fungal Pathogen Monilinia fructicola.</title>
        <authorList>
            <person name="De Miccolis Angelini R.M."/>
            <person name="Landi L."/>
            <person name="Abate D."/>
            <person name="Pollastro S."/>
            <person name="Romanazzi G."/>
            <person name="Faretra F."/>
        </authorList>
    </citation>
    <scope>NUCLEOTIDE SEQUENCE [LARGE SCALE GENOMIC DNA]</scope>
    <source>
        <strain evidence="1 2">Mfrc123</strain>
    </source>
</reference>
<evidence type="ECO:0000313" key="1">
    <source>
        <dbReference type="EMBL" id="KAA8575317.1"/>
    </source>
</evidence>
<dbReference type="EMBL" id="VICG01000002">
    <property type="protein sequence ID" value="KAA8575317.1"/>
    <property type="molecule type" value="Genomic_DNA"/>
</dbReference>
<protein>
    <submittedName>
        <fullName evidence="1">Uncharacterized protein</fullName>
    </submittedName>
</protein>
<proteinExistence type="predicted"/>
<sequence>MAFHLLPFSLPALGVHPLSPQQWPRSLDPSLLHLWLPAVFLPFHQYLHYLEEWLYPPRVLLVLLIFFLDEFLLLLKNLETLFVGSSPSALWTSSSISWNSSSGWMTKHQ</sequence>
<dbReference type="Proteomes" id="UP000322873">
    <property type="component" value="Unassembled WGS sequence"/>
</dbReference>
<accession>A0A5M9K3E6</accession>
<name>A0A5M9K3E6_MONFR</name>
<organism evidence="1 2">
    <name type="scientific">Monilinia fructicola</name>
    <name type="common">Brown rot fungus</name>
    <name type="synonym">Ciboria fructicola</name>
    <dbReference type="NCBI Taxonomy" id="38448"/>
    <lineage>
        <taxon>Eukaryota</taxon>
        <taxon>Fungi</taxon>
        <taxon>Dikarya</taxon>
        <taxon>Ascomycota</taxon>
        <taxon>Pezizomycotina</taxon>
        <taxon>Leotiomycetes</taxon>
        <taxon>Helotiales</taxon>
        <taxon>Sclerotiniaceae</taxon>
        <taxon>Monilinia</taxon>
    </lineage>
</organism>
<comment type="caution">
    <text evidence="1">The sequence shown here is derived from an EMBL/GenBank/DDBJ whole genome shotgun (WGS) entry which is preliminary data.</text>
</comment>
<keyword evidence="2" id="KW-1185">Reference proteome</keyword>
<gene>
    <name evidence="1" type="ORF">EYC84_004491</name>
</gene>
<evidence type="ECO:0000313" key="2">
    <source>
        <dbReference type="Proteomes" id="UP000322873"/>
    </source>
</evidence>
<dbReference type="AlphaFoldDB" id="A0A5M9K3E6"/>